<evidence type="ECO:0000259" key="5">
    <source>
        <dbReference type="PROSITE" id="PS50109"/>
    </source>
</evidence>
<evidence type="ECO:0000313" key="7">
    <source>
        <dbReference type="Proteomes" id="UP001597012"/>
    </source>
</evidence>
<evidence type="ECO:0000256" key="1">
    <source>
        <dbReference type="ARBA" id="ARBA00000085"/>
    </source>
</evidence>
<dbReference type="Gene3D" id="3.30.565.10">
    <property type="entry name" value="Histidine kinase-like ATPase, C-terminal domain"/>
    <property type="match status" value="1"/>
</dbReference>
<dbReference type="SMART" id="SM00388">
    <property type="entry name" value="HisKA"/>
    <property type="match status" value="1"/>
</dbReference>
<dbReference type="InterPro" id="IPR005467">
    <property type="entry name" value="His_kinase_dom"/>
</dbReference>
<dbReference type="InterPro" id="IPR037401">
    <property type="entry name" value="SnoaL-like"/>
</dbReference>
<dbReference type="SUPFAM" id="SSF54427">
    <property type="entry name" value="NTF2-like"/>
    <property type="match status" value="1"/>
</dbReference>
<keyword evidence="3" id="KW-0597">Phosphoprotein</keyword>
<evidence type="ECO:0000313" key="6">
    <source>
        <dbReference type="EMBL" id="MFD0797962.1"/>
    </source>
</evidence>
<dbReference type="CDD" id="cd00082">
    <property type="entry name" value="HisKA"/>
    <property type="match status" value="1"/>
</dbReference>
<dbReference type="SUPFAM" id="SSF47384">
    <property type="entry name" value="Homodimeric domain of signal transducing histidine kinase"/>
    <property type="match status" value="1"/>
</dbReference>
<feature type="coiled-coil region" evidence="4">
    <location>
        <begin position="725"/>
        <end position="769"/>
    </location>
</feature>
<proteinExistence type="predicted"/>
<keyword evidence="6" id="KW-0547">Nucleotide-binding</keyword>
<dbReference type="Pfam" id="PF02518">
    <property type="entry name" value="HATPase_c"/>
    <property type="match status" value="1"/>
</dbReference>
<organism evidence="6 7">
    <name type="scientific">Maribacter chungangensis</name>
    <dbReference type="NCBI Taxonomy" id="1069117"/>
    <lineage>
        <taxon>Bacteria</taxon>
        <taxon>Pseudomonadati</taxon>
        <taxon>Bacteroidota</taxon>
        <taxon>Flavobacteriia</taxon>
        <taxon>Flavobacteriales</taxon>
        <taxon>Flavobacteriaceae</taxon>
        <taxon>Maribacter</taxon>
    </lineage>
</organism>
<sequence>MTKNKEDEILKVYDIWLHSYLNGDVATYHQYLDDTYHFIGSTNNEEFLDRNATTHFFEATTDQLAGKCQLKEEKKTVETFGNLVLITHIFDAWFLNASEWTYYSRFRFSSVLQEKKAGWRFIYQHFSTTGNSNTGETIGLDKVHLENQKLRKAIKRTTVELEAKNRELEVEGALERIRTEATAMKKSSNLFDVVVLMRKEFLSLGHQADYFWHMSWEKDSYNMSMTSHDGSRVGMVITVPKFVHDTIIPLANWERSMAPTFVLALNAKEAWDYLEQMNTYGHYQQADPHAPTQKDIEEIGGLTFIIARTSHGEIGYSLPGVVYNPPTEDLHILERFASVFDLAHRRFLDLQKVEKQSREVEIELAIERIRSRTMAMQHSAELQETSALLDAQVRSLGIETWGCAFNIYGENDSSEWFSSQAGIIPPYKTPRENFFKKYYNARQEGDALHIEEFEGKKCIEHYAYLCTLPEAGEALRAIKKAGGSFPEYQIDHVAYFKQGYLLFITLKPVPEAHDIFKRFAKVFEQTYTRFLDLQKAEAQAREAQIEAALEKVRSRSLAMHNPEELQEVVAVVAKTLKELGVIFDAGGVILCTYFPDNKDVVHWISVDDFSTSGRYYVPYFDTPIFNDAWDSKMRGDAYFSKSFPVAAKNDFFAHAFAHSDYRQMPEDYKQFVLQADSHNLSAAWSKNSAIIIPSLTGTAPSERDAKILIRFAKVFEQAYIRFLDLKKAEEQTLLAEQNLIKLKTQKQRAEEALSELQQTQKQLIQSEKMASLGELTAGIAHEIQNPLNFVNNFSEVSKELLEEMLEEMANGELEEVKAIATDISQNLEKINHHGKRADGIVKGMLQHSRSSSGTKEPTDINALADEYLRLAYHGLRAKDKSFNATLETDFDENIGKIAIIPQDMGRVILNLITNAFYAVNDKKKSPHAPIGGAQESVSKYEPTVTVSTKKQKDKIEICVKDNGKGIPAAIVDKVFQPFFTTKPTGQGTGLGLSMSYDIVTKGHGGELKVETNQAVGTTFIIYLPIQNNVNAVAINQPQT</sequence>
<dbReference type="Proteomes" id="UP001597012">
    <property type="component" value="Unassembled WGS sequence"/>
</dbReference>
<dbReference type="PRINTS" id="PR00344">
    <property type="entry name" value="BCTRLSENSOR"/>
</dbReference>
<evidence type="ECO:0000256" key="2">
    <source>
        <dbReference type="ARBA" id="ARBA00012438"/>
    </source>
</evidence>
<dbReference type="SMART" id="SM00387">
    <property type="entry name" value="HATPase_c"/>
    <property type="match status" value="1"/>
</dbReference>
<feature type="domain" description="Histidine kinase" evidence="5">
    <location>
        <begin position="778"/>
        <end position="1027"/>
    </location>
</feature>
<keyword evidence="7" id="KW-1185">Reference proteome</keyword>
<dbReference type="PROSITE" id="PS50109">
    <property type="entry name" value="HIS_KIN"/>
    <property type="match status" value="1"/>
</dbReference>
<dbReference type="PANTHER" id="PTHR43065">
    <property type="entry name" value="SENSOR HISTIDINE KINASE"/>
    <property type="match status" value="1"/>
</dbReference>
<dbReference type="EMBL" id="JBHTHY010000007">
    <property type="protein sequence ID" value="MFD0797962.1"/>
    <property type="molecule type" value="Genomic_DNA"/>
</dbReference>
<dbReference type="EC" id="2.7.13.3" evidence="2"/>
<dbReference type="InterPro" id="IPR003661">
    <property type="entry name" value="HisK_dim/P_dom"/>
</dbReference>
<comment type="catalytic activity">
    <reaction evidence="1">
        <text>ATP + protein L-histidine = ADP + protein N-phospho-L-histidine.</text>
        <dbReference type="EC" id="2.7.13.3"/>
    </reaction>
</comment>
<dbReference type="Gene3D" id="3.10.450.50">
    <property type="match status" value="1"/>
</dbReference>
<name>A0ABW3B3R8_9FLAO</name>
<dbReference type="Pfam" id="PF13474">
    <property type="entry name" value="SnoaL_3"/>
    <property type="match status" value="1"/>
</dbReference>
<dbReference type="InterPro" id="IPR036097">
    <property type="entry name" value="HisK_dim/P_sf"/>
</dbReference>
<keyword evidence="4" id="KW-0175">Coiled coil</keyword>
<reference evidence="7" key="1">
    <citation type="journal article" date="2019" name="Int. J. Syst. Evol. Microbiol.">
        <title>The Global Catalogue of Microorganisms (GCM) 10K type strain sequencing project: providing services to taxonomists for standard genome sequencing and annotation.</title>
        <authorList>
            <consortium name="The Broad Institute Genomics Platform"/>
            <consortium name="The Broad Institute Genome Sequencing Center for Infectious Disease"/>
            <person name="Wu L."/>
            <person name="Ma J."/>
        </authorList>
    </citation>
    <scope>NUCLEOTIDE SEQUENCE [LARGE SCALE GENOMIC DNA]</scope>
    <source>
        <strain evidence="7">CCUG 61948</strain>
    </source>
</reference>
<gene>
    <name evidence="6" type="ORF">ACFQZJ_10850</name>
</gene>
<dbReference type="Gene3D" id="1.10.287.130">
    <property type="match status" value="1"/>
</dbReference>
<dbReference type="PANTHER" id="PTHR43065:SF42">
    <property type="entry name" value="TWO-COMPONENT SENSOR PPRA"/>
    <property type="match status" value="1"/>
</dbReference>
<dbReference type="GO" id="GO:0005524">
    <property type="term" value="F:ATP binding"/>
    <property type="evidence" value="ECO:0007669"/>
    <property type="project" value="UniProtKB-KW"/>
</dbReference>
<dbReference type="InterPro" id="IPR004358">
    <property type="entry name" value="Sig_transdc_His_kin-like_C"/>
</dbReference>
<dbReference type="RefSeq" id="WP_379934478.1">
    <property type="nucleotide sequence ID" value="NZ_JBHTHY010000007.1"/>
</dbReference>
<evidence type="ECO:0000256" key="3">
    <source>
        <dbReference type="ARBA" id="ARBA00022553"/>
    </source>
</evidence>
<comment type="caution">
    <text evidence="6">The sequence shown here is derived from an EMBL/GenBank/DDBJ whole genome shotgun (WGS) entry which is preliminary data.</text>
</comment>
<accession>A0ABW3B3R8</accession>
<evidence type="ECO:0000256" key="4">
    <source>
        <dbReference type="SAM" id="Coils"/>
    </source>
</evidence>
<dbReference type="InterPro" id="IPR032710">
    <property type="entry name" value="NTF2-like_dom_sf"/>
</dbReference>
<keyword evidence="6" id="KW-0067">ATP-binding</keyword>
<dbReference type="InterPro" id="IPR003594">
    <property type="entry name" value="HATPase_dom"/>
</dbReference>
<protein>
    <recommendedName>
        <fullName evidence="2">histidine kinase</fullName>
        <ecNumber evidence="2">2.7.13.3</ecNumber>
    </recommendedName>
</protein>
<dbReference type="SUPFAM" id="SSF55874">
    <property type="entry name" value="ATPase domain of HSP90 chaperone/DNA topoisomerase II/histidine kinase"/>
    <property type="match status" value="1"/>
</dbReference>
<dbReference type="InterPro" id="IPR036890">
    <property type="entry name" value="HATPase_C_sf"/>
</dbReference>